<gene>
    <name evidence="6" type="primary">LOC106808506</name>
</gene>
<dbReference type="SMART" id="SM00360">
    <property type="entry name" value="RRM"/>
    <property type="match status" value="1"/>
</dbReference>
<feature type="region of interest" description="Disordered" evidence="3">
    <location>
        <begin position="272"/>
        <end position="319"/>
    </location>
</feature>
<evidence type="ECO:0000256" key="3">
    <source>
        <dbReference type="SAM" id="MobiDB-lite"/>
    </source>
</evidence>
<name>A0ABM1E3H0_PRICU</name>
<dbReference type="GeneID" id="106808506"/>
<protein>
    <submittedName>
        <fullName evidence="6">Protein boule-like isoform X1</fullName>
    </submittedName>
</protein>
<dbReference type="PROSITE" id="PS50102">
    <property type="entry name" value="RRM"/>
    <property type="match status" value="1"/>
</dbReference>
<dbReference type="CDD" id="cd12412">
    <property type="entry name" value="RRM_DAZL_BOULE"/>
    <property type="match status" value="1"/>
</dbReference>
<evidence type="ECO:0000256" key="2">
    <source>
        <dbReference type="PROSITE-ProRule" id="PRU00176"/>
    </source>
</evidence>
<dbReference type="InterPro" id="IPR000504">
    <property type="entry name" value="RRM_dom"/>
</dbReference>
<keyword evidence="1 2" id="KW-0694">RNA-binding</keyword>
<dbReference type="InterPro" id="IPR034988">
    <property type="entry name" value="DAZ_BOULE_RRM"/>
</dbReference>
<proteinExistence type="predicted"/>
<evidence type="ECO:0000256" key="1">
    <source>
        <dbReference type="ARBA" id="ARBA00022884"/>
    </source>
</evidence>
<evidence type="ECO:0000313" key="6">
    <source>
        <dbReference type="RefSeq" id="XP_014666741.1"/>
    </source>
</evidence>
<accession>A0ABM1E3H0</accession>
<dbReference type="Pfam" id="PF00076">
    <property type="entry name" value="RRM_1"/>
    <property type="match status" value="1"/>
</dbReference>
<keyword evidence="5" id="KW-1185">Reference proteome</keyword>
<dbReference type="PANTHER" id="PTHR11176:SF57">
    <property type="entry name" value="PROTEIN BOULE"/>
    <property type="match status" value="1"/>
</dbReference>
<sequence length="384" mass="41486">MSTTSSHEGMSPVPSPTDSLPNATHPPKYGTLIPNRIFVGGIPANTNDIELKAFFSVHGAVREAKIIADRAGVSKGYGFVTFEREDEVKKILEETEGMVFKERKLNIGPAIRKQPFCSKVYYSPQPMGNGAIMYDPAVPSYSTGLTIYSPDAGTGYSGLPQPQQAATYPITQPSIYSLPQSAYAQYQTPVSPPQASWSQWRWATPQGGSYVAFPNYMPPEAAMMYVNSAAQHQQQQQQLYAMEASAEQASVMEPGPPEGSMAPSSISPKFEMAGLQPGNGQGSLLRKPMPPSLMGPAQHQHRLSQSLQSHVHRPMPYSPTAPPPTVYAYSADPQTFAWIPVSERTGKPRLVAKTVNGVKVLVEELNTSGQHSSPPPTHAGNGMA</sequence>
<evidence type="ECO:0000259" key="4">
    <source>
        <dbReference type="PROSITE" id="PS50102"/>
    </source>
</evidence>
<feature type="region of interest" description="Disordered" evidence="3">
    <location>
        <begin position="1"/>
        <end position="26"/>
    </location>
</feature>
<feature type="domain" description="RRM" evidence="4">
    <location>
        <begin position="35"/>
        <end position="112"/>
    </location>
</feature>
<dbReference type="RefSeq" id="XP_014666741.1">
    <property type="nucleotide sequence ID" value="XM_014811255.1"/>
</dbReference>
<reference evidence="6" key="1">
    <citation type="submission" date="2025-08" db="UniProtKB">
        <authorList>
            <consortium name="RefSeq"/>
        </authorList>
    </citation>
    <scope>IDENTIFICATION</scope>
</reference>
<organism evidence="5 6">
    <name type="scientific">Priapulus caudatus</name>
    <name type="common">Priapulid worm</name>
    <dbReference type="NCBI Taxonomy" id="37621"/>
    <lineage>
        <taxon>Eukaryota</taxon>
        <taxon>Metazoa</taxon>
        <taxon>Ecdysozoa</taxon>
        <taxon>Scalidophora</taxon>
        <taxon>Priapulida</taxon>
        <taxon>Priapulimorpha</taxon>
        <taxon>Priapulimorphida</taxon>
        <taxon>Priapulidae</taxon>
        <taxon>Priapulus</taxon>
    </lineage>
</organism>
<feature type="region of interest" description="Disordered" evidence="3">
    <location>
        <begin position="365"/>
        <end position="384"/>
    </location>
</feature>
<dbReference type="Proteomes" id="UP000695022">
    <property type="component" value="Unplaced"/>
</dbReference>
<dbReference type="InterPro" id="IPR012677">
    <property type="entry name" value="Nucleotide-bd_a/b_plait_sf"/>
</dbReference>
<dbReference type="PANTHER" id="PTHR11176">
    <property type="entry name" value="BOULE-RELATED"/>
    <property type="match status" value="1"/>
</dbReference>
<evidence type="ECO:0000313" key="5">
    <source>
        <dbReference type="Proteomes" id="UP000695022"/>
    </source>
</evidence>
<dbReference type="Gene3D" id="3.30.70.330">
    <property type="match status" value="1"/>
</dbReference>
<dbReference type="InterPro" id="IPR035979">
    <property type="entry name" value="RBD_domain_sf"/>
</dbReference>
<dbReference type="SUPFAM" id="SSF54928">
    <property type="entry name" value="RNA-binding domain, RBD"/>
    <property type="match status" value="1"/>
</dbReference>